<comment type="caution">
    <text evidence="2">The sequence shown here is derived from an EMBL/GenBank/DDBJ whole genome shotgun (WGS) entry which is preliminary data.</text>
</comment>
<proteinExistence type="predicted"/>
<organism evidence="2 3">
    <name type="scientific">Actinomadura craniellae</name>
    <dbReference type="NCBI Taxonomy" id="2231787"/>
    <lineage>
        <taxon>Bacteria</taxon>
        <taxon>Bacillati</taxon>
        <taxon>Actinomycetota</taxon>
        <taxon>Actinomycetes</taxon>
        <taxon>Streptosporangiales</taxon>
        <taxon>Thermomonosporaceae</taxon>
        <taxon>Actinomadura</taxon>
    </lineage>
</organism>
<dbReference type="Proteomes" id="UP000251891">
    <property type="component" value="Unassembled WGS sequence"/>
</dbReference>
<evidence type="ECO:0000313" key="3">
    <source>
        <dbReference type="Proteomes" id="UP000251891"/>
    </source>
</evidence>
<dbReference type="EMBL" id="QLYX01000018">
    <property type="protein sequence ID" value="RAY11460.1"/>
    <property type="molecule type" value="Genomic_DNA"/>
</dbReference>
<dbReference type="RefSeq" id="WP_111871360.1">
    <property type="nucleotide sequence ID" value="NZ_QLYX01000018.1"/>
</dbReference>
<evidence type="ECO:0000256" key="1">
    <source>
        <dbReference type="SAM" id="MobiDB-lite"/>
    </source>
</evidence>
<sequence>MPLDIEVKGDPTALRATARWLMTVAAQTDRTVADIHRARVDSQDDWTGRSADGFRTVLAGTRPGAEALLADLEGAAKALNRYADDLAGCKAEMGRAREIAARAGLATTATTIAEPGTPPNPPAGGPQGNLLSPGARVPRPAGPYSAEYHRQFSAYEQAYDAYLAKAKAYLQAAQIVVSCREKESTAQKLHIKFWKSLDTNKYFHITNFGVGLAGAVSPRLSAFRHAAQEADRAAKSFLRHAGLLQHNPNFAGKNFDLSRYGAIAGATEAQHTADDLHLGMMKTQLSRALDSSLGRALLDPTYAGNWTGRVPIAGWVVTGVSVTLAVKGGQHPVHATTSGIGGTLAGAGATAALIGAGTPGGWAVAGGVLVGAGTGFVIDQWGDDVVDGVEDTYTGVRDGVTRMAWPRP</sequence>
<dbReference type="Gene3D" id="1.10.287.1060">
    <property type="entry name" value="ESAT-6-like"/>
    <property type="match status" value="1"/>
</dbReference>
<name>A0A365GXB0_9ACTN</name>
<gene>
    <name evidence="2" type="ORF">DPM19_29565</name>
</gene>
<dbReference type="InterPro" id="IPR036689">
    <property type="entry name" value="ESAT-6-like_sf"/>
</dbReference>
<accession>A0A365GXB0</accession>
<evidence type="ECO:0000313" key="2">
    <source>
        <dbReference type="EMBL" id="RAY11460.1"/>
    </source>
</evidence>
<dbReference type="SUPFAM" id="SSF140453">
    <property type="entry name" value="EsxAB dimer-like"/>
    <property type="match status" value="1"/>
</dbReference>
<dbReference type="AlphaFoldDB" id="A0A365GXB0"/>
<keyword evidence="3" id="KW-1185">Reference proteome</keyword>
<dbReference type="OrthoDB" id="3296722at2"/>
<reference evidence="2 3" key="1">
    <citation type="submission" date="2018-06" db="EMBL/GenBank/DDBJ databases">
        <title>Actinomadura craniellae sp. nov. isolated from marine sponge Craniella sp.</title>
        <authorList>
            <person name="Li L."/>
            <person name="Xu Q.H."/>
            <person name="Lin H.W."/>
            <person name="Lu Y.H."/>
        </authorList>
    </citation>
    <scope>NUCLEOTIDE SEQUENCE [LARGE SCALE GENOMIC DNA]</scope>
    <source>
        <strain evidence="2 3">LHW63021</strain>
    </source>
</reference>
<feature type="region of interest" description="Disordered" evidence="1">
    <location>
        <begin position="112"/>
        <end position="137"/>
    </location>
</feature>
<protein>
    <submittedName>
        <fullName evidence="2">Uncharacterized protein</fullName>
    </submittedName>
</protein>